<dbReference type="EMBL" id="SAVA01000009">
    <property type="protein sequence ID" value="RWR50296.1"/>
    <property type="molecule type" value="Genomic_DNA"/>
</dbReference>
<gene>
    <name evidence="4" type="ORF">EOW66_14930</name>
</gene>
<evidence type="ECO:0000256" key="1">
    <source>
        <dbReference type="ARBA" id="ARBA00007734"/>
    </source>
</evidence>
<comment type="similarity">
    <text evidence="1">Belongs to the transglycosylase Slt family.</text>
</comment>
<accession>A0A3S3LXS2</accession>
<protein>
    <submittedName>
        <fullName evidence="4">Lytic transglycosylase domain-containing protein</fullName>
    </submittedName>
</protein>
<evidence type="ECO:0000256" key="2">
    <source>
        <dbReference type="ARBA" id="ARBA00009387"/>
    </source>
</evidence>
<evidence type="ECO:0000313" key="4">
    <source>
        <dbReference type="EMBL" id="RWR50296.1"/>
    </source>
</evidence>
<proteinExistence type="inferred from homology"/>
<name>A0A3S3LXS2_9RHOB</name>
<organism evidence="4 5">
    <name type="scientific">Paenirhodobacter huangdaonensis</name>
    <dbReference type="NCBI Taxonomy" id="2501515"/>
    <lineage>
        <taxon>Bacteria</taxon>
        <taxon>Pseudomonadati</taxon>
        <taxon>Pseudomonadota</taxon>
        <taxon>Alphaproteobacteria</taxon>
        <taxon>Rhodobacterales</taxon>
        <taxon>Rhodobacter group</taxon>
        <taxon>Paenirhodobacter</taxon>
    </lineage>
</organism>
<dbReference type="AlphaFoldDB" id="A0A3S3LXS2"/>
<sequence>MRKIAGVVTLGLAVALAPLDGTQARAEGLQLSGASTKSRALLFRNQTRLLDTRLAGQYGNSSRLRPSGDDAMIGDLAAMPRYSGRYRGQYLQAAKTAAAHHGVPEDLFLRLVQQESGWNATAVSPKGATGLAQLMPGTAARLGVDATDPHENLEGGARYLRMMYERFGNWRLALAAYNAGPEAVDKHGGVPPYAETVNYVRVIYGG</sequence>
<dbReference type="Pfam" id="PF01464">
    <property type="entry name" value="SLT"/>
    <property type="match status" value="1"/>
</dbReference>
<evidence type="ECO:0000259" key="3">
    <source>
        <dbReference type="Pfam" id="PF01464"/>
    </source>
</evidence>
<dbReference type="InterPro" id="IPR008258">
    <property type="entry name" value="Transglycosylase_SLT_dom_1"/>
</dbReference>
<dbReference type="Gene3D" id="1.10.530.10">
    <property type="match status" value="1"/>
</dbReference>
<dbReference type="CDD" id="cd00254">
    <property type="entry name" value="LT-like"/>
    <property type="match status" value="1"/>
</dbReference>
<dbReference type="InterPro" id="IPR023346">
    <property type="entry name" value="Lysozyme-like_dom_sf"/>
</dbReference>
<dbReference type="PANTHER" id="PTHR37423:SF2">
    <property type="entry name" value="MEMBRANE-BOUND LYTIC MUREIN TRANSGLYCOSYLASE C"/>
    <property type="match status" value="1"/>
</dbReference>
<dbReference type="Proteomes" id="UP000288071">
    <property type="component" value="Unassembled WGS sequence"/>
</dbReference>
<feature type="domain" description="Transglycosylase SLT" evidence="3">
    <location>
        <begin position="94"/>
        <end position="187"/>
    </location>
</feature>
<dbReference type="PANTHER" id="PTHR37423">
    <property type="entry name" value="SOLUBLE LYTIC MUREIN TRANSGLYCOSYLASE-RELATED"/>
    <property type="match status" value="1"/>
</dbReference>
<comment type="caution">
    <text evidence="4">The sequence shown here is derived from an EMBL/GenBank/DDBJ whole genome shotgun (WGS) entry which is preliminary data.</text>
</comment>
<dbReference type="RefSeq" id="WP_128157101.1">
    <property type="nucleotide sequence ID" value="NZ_JBHSOM010000008.1"/>
</dbReference>
<reference evidence="4 5" key="1">
    <citation type="submission" date="2019-01" db="EMBL/GenBank/DDBJ databases">
        <title>Sinorhodobacter populi sp. nov. isolated from the symptomatic bark tissue of Populus euramericana canker.</title>
        <authorList>
            <person name="Xu G."/>
        </authorList>
    </citation>
    <scope>NUCLEOTIDE SEQUENCE [LARGE SCALE GENOMIC DNA]</scope>
    <source>
        <strain evidence="4 5">CGMCC 1.12963</strain>
    </source>
</reference>
<keyword evidence="5" id="KW-1185">Reference proteome</keyword>
<comment type="similarity">
    <text evidence="2">Belongs to the virb1 family.</text>
</comment>
<reference evidence="5" key="2">
    <citation type="submission" date="2019-01" db="EMBL/GenBank/DDBJ databases">
        <title>Sinorhodobacter populi sp. nov. isolated from the symptomatic bark tissue of Populus euramericana canker.</title>
        <authorList>
            <person name="Li Y."/>
        </authorList>
    </citation>
    <scope>NUCLEOTIDE SEQUENCE [LARGE SCALE GENOMIC DNA]</scope>
    <source>
        <strain evidence="5">CGMCC 1.12963</strain>
    </source>
</reference>
<evidence type="ECO:0000313" key="5">
    <source>
        <dbReference type="Proteomes" id="UP000288071"/>
    </source>
</evidence>
<dbReference type="SUPFAM" id="SSF53955">
    <property type="entry name" value="Lysozyme-like"/>
    <property type="match status" value="1"/>
</dbReference>